<evidence type="ECO:0000313" key="8">
    <source>
        <dbReference type="EMBL" id="GFY38628.1"/>
    </source>
</evidence>
<comment type="subcellular location">
    <subcellularLocation>
        <location evidence="1">Mitochondrion</location>
    </subcellularLocation>
</comment>
<keyword evidence="2" id="KW-0479">Metal-binding</keyword>
<keyword evidence="5" id="KW-0411">Iron-sulfur</keyword>
<dbReference type="OrthoDB" id="421327at2759"/>
<dbReference type="Pfam" id="PF09243">
    <property type="entry name" value="Rsm22"/>
    <property type="match status" value="2"/>
</dbReference>
<comment type="caution">
    <text evidence="8">The sequence shown here is derived from an EMBL/GenBank/DDBJ whole genome shotgun (WGS) entry which is preliminary data.</text>
</comment>
<keyword evidence="4" id="KW-0408">Iron</keyword>
<dbReference type="GO" id="GO:0003735">
    <property type="term" value="F:structural constituent of ribosome"/>
    <property type="evidence" value="ECO:0007669"/>
    <property type="project" value="TreeGrafter"/>
</dbReference>
<dbReference type="EMBL" id="BMAV01000965">
    <property type="protein sequence ID" value="GFY38628.1"/>
    <property type="molecule type" value="Genomic_DNA"/>
</dbReference>
<dbReference type="GO" id="GO:0032259">
    <property type="term" value="P:methylation"/>
    <property type="evidence" value="ECO:0007669"/>
    <property type="project" value="UniProtKB-KW"/>
</dbReference>
<keyword evidence="3" id="KW-0809">Transit peptide</keyword>
<protein>
    <submittedName>
        <fullName evidence="8">Methyltransferase-like protein 17, mitochondrial</fullName>
    </submittedName>
</protein>
<accession>A0A8X7BPI4</accession>
<proteinExistence type="predicted"/>
<evidence type="ECO:0000256" key="5">
    <source>
        <dbReference type="ARBA" id="ARBA00023014"/>
    </source>
</evidence>
<organism evidence="8 9">
    <name type="scientific">Trichonephila inaurata madagascariensis</name>
    <dbReference type="NCBI Taxonomy" id="2747483"/>
    <lineage>
        <taxon>Eukaryota</taxon>
        <taxon>Metazoa</taxon>
        <taxon>Ecdysozoa</taxon>
        <taxon>Arthropoda</taxon>
        <taxon>Chelicerata</taxon>
        <taxon>Arachnida</taxon>
        <taxon>Araneae</taxon>
        <taxon>Araneomorphae</taxon>
        <taxon>Entelegynae</taxon>
        <taxon>Araneoidea</taxon>
        <taxon>Nephilidae</taxon>
        <taxon>Trichonephila</taxon>
        <taxon>Trichonephila inaurata</taxon>
    </lineage>
</organism>
<keyword evidence="8" id="KW-0808">Transferase</keyword>
<dbReference type="GO" id="GO:0046872">
    <property type="term" value="F:metal ion binding"/>
    <property type="evidence" value="ECO:0007669"/>
    <property type="project" value="UniProtKB-KW"/>
</dbReference>
<dbReference type="GO" id="GO:0006412">
    <property type="term" value="P:translation"/>
    <property type="evidence" value="ECO:0007669"/>
    <property type="project" value="InterPro"/>
</dbReference>
<evidence type="ECO:0000256" key="3">
    <source>
        <dbReference type="ARBA" id="ARBA00022946"/>
    </source>
</evidence>
<dbReference type="GO" id="GO:0008168">
    <property type="term" value="F:methyltransferase activity"/>
    <property type="evidence" value="ECO:0007669"/>
    <property type="project" value="UniProtKB-KW"/>
</dbReference>
<dbReference type="InterPro" id="IPR052571">
    <property type="entry name" value="Mt_RNA_Methyltransferase"/>
</dbReference>
<evidence type="ECO:0000256" key="2">
    <source>
        <dbReference type="ARBA" id="ARBA00022723"/>
    </source>
</evidence>
<dbReference type="PANTHER" id="PTHR13184">
    <property type="entry name" value="37S RIBOSOMAL PROTEIN S22"/>
    <property type="match status" value="1"/>
</dbReference>
<evidence type="ECO:0000256" key="4">
    <source>
        <dbReference type="ARBA" id="ARBA00023004"/>
    </source>
</evidence>
<comment type="function">
    <text evidence="7">Mitochondrial ribosome (mitoribosome) assembly factor. Binds at the interface of the head and body domains of the mitochondrial small ribosomal subunit (mt-SSU), occluding the mRNA channel and preventing compaction of the head domain towards the body. Probable inactive methyltransferase: retains the characteristic folding and ability to bind S-adenosyl-L-methionine, but it probably lost its methyltransferase activity.</text>
</comment>
<sequence length="199" mass="22698">MAARMPANYASIFKIFSEIKFQLPEYEPKTFFDFGSGVGSAVWAAQAVWNESLSEYFCVDSSSYMNDVAETLLTDEKSGDKYVKNIFFRQFLPASEDVVNNLPHEICPNYSPGHIVIPCPHETPCPLVQLGHNNTCGFSVSYEYIFPRQRQHIKKDWISYVVLRKGPKPKDSITWPRLVGPVKKKSKFVFVVFVVIMAK</sequence>
<dbReference type="InterPro" id="IPR015324">
    <property type="entry name" value="Ribosomal_Rsm22-like"/>
</dbReference>
<evidence type="ECO:0000313" key="9">
    <source>
        <dbReference type="Proteomes" id="UP000886998"/>
    </source>
</evidence>
<dbReference type="PANTHER" id="PTHR13184:SF5">
    <property type="entry name" value="METHYLTRANSFERASE-LIKE PROTEIN 17, MITOCHONDRIAL"/>
    <property type="match status" value="1"/>
</dbReference>
<keyword evidence="9" id="KW-1185">Reference proteome</keyword>
<evidence type="ECO:0000256" key="6">
    <source>
        <dbReference type="ARBA" id="ARBA00023128"/>
    </source>
</evidence>
<dbReference type="AlphaFoldDB" id="A0A8X7BPI4"/>
<evidence type="ECO:0000256" key="1">
    <source>
        <dbReference type="ARBA" id="ARBA00004173"/>
    </source>
</evidence>
<dbReference type="GO" id="GO:0005763">
    <property type="term" value="C:mitochondrial small ribosomal subunit"/>
    <property type="evidence" value="ECO:0007669"/>
    <property type="project" value="TreeGrafter"/>
</dbReference>
<dbReference type="GO" id="GO:0051536">
    <property type="term" value="F:iron-sulfur cluster binding"/>
    <property type="evidence" value="ECO:0007669"/>
    <property type="project" value="UniProtKB-KW"/>
</dbReference>
<gene>
    <name evidence="8" type="primary">METTL17</name>
    <name evidence="8" type="ORF">TNIN_266852</name>
</gene>
<dbReference type="Proteomes" id="UP000886998">
    <property type="component" value="Unassembled WGS sequence"/>
</dbReference>
<keyword evidence="6" id="KW-0496">Mitochondrion</keyword>
<name>A0A8X7BPI4_9ARAC</name>
<reference evidence="8" key="1">
    <citation type="submission" date="2020-08" db="EMBL/GenBank/DDBJ databases">
        <title>Multicomponent nature underlies the extraordinary mechanical properties of spider dragline silk.</title>
        <authorList>
            <person name="Kono N."/>
            <person name="Nakamura H."/>
            <person name="Mori M."/>
            <person name="Yoshida Y."/>
            <person name="Ohtoshi R."/>
            <person name="Malay A.D."/>
            <person name="Moran D.A.P."/>
            <person name="Tomita M."/>
            <person name="Numata K."/>
            <person name="Arakawa K."/>
        </authorList>
    </citation>
    <scope>NUCLEOTIDE SEQUENCE</scope>
</reference>
<keyword evidence="8" id="KW-0489">Methyltransferase</keyword>
<evidence type="ECO:0000256" key="7">
    <source>
        <dbReference type="ARBA" id="ARBA00045681"/>
    </source>
</evidence>